<dbReference type="PROSITE" id="PS50928">
    <property type="entry name" value="ABC_TM1"/>
    <property type="match status" value="1"/>
</dbReference>
<feature type="transmembrane region" description="Helical" evidence="7">
    <location>
        <begin position="7"/>
        <end position="28"/>
    </location>
</feature>
<evidence type="ECO:0000256" key="4">
    <source>
        <dbReference type="ARBA" id="ARBA00022692"/>
    </source>
</evidence>
<gene>
    <name evidence="9" type="ORF">QJS35_25695</name>
</gene>
<evidence type="ECO:0000313" key="10">
    <source>
        <dbReference type="Proteomes" id="UP001493487"/>
    </source>
</evidence>
<feature type="transmembrane region" description="Helical" evidence="7">
    <location>
        <begin position="188"/>
        <end position="209"/>
    </location>
</feature>
<accession>A0ABV1L0I3</accession>
<dbReference type="PANTHER" id="PTHR43744:SF8">
    <property type="entry name" value="SN-GLYCEROL-3-PHOSPHATE TRANSPORT SYSTEM PERMEASE PROTEIN UGPE"/>
    <property type="match status" value="1"/>
</dbReference>
<evidence type="ECO:0000256" key="5">
    <source>
        <dbReference type="ARBA" id="ARBA00022989"/>
    </source>
</evidence>
<keyword evidence="4 7" id="KW-0812">Transmembrane</keyword>
<feature type="transmembrane region" description="Helical" evidence="7">
    <location>
        <begin position="235"/>
        <end position="256"/>
    </location>
</feature>
<dbReference type="InterPro" id="IPR035906">
    <property type="entry name" value="MetI-like_sf"/>
</dbReference>
<comment type="caution">
    <text evidence="9">The sequence shown here is derived from an EMBL/GenBank/DDBJ whole genome shotgun (WGS) entry which is preliminary data.</text>
</comment>
<keyword evidence="6 7" id="KW-0472">Membrane</keyword>
<dbReference type="CDD" id="cd06261">
    <property type="entry name" value="TM_PBP2"/>
    <property type="match status" value="1"/>
</dbReference>
<dbReference type="Pfam" id="PF00528">
    <property type="entry name" value="BPD_transp_1"/>
    <property type="match status" value="1"/>
</dbReference>
<dbReference type="InterPro" id="IPR000515">
    <property type="entry name" value="MetI-like"/>
</dbReference>
<evidence type="ECO:0000256" key="1">
    <source>
        <dbReference type="ARBA" id="ARBA00004651"/>
    </source>
</evidence>
<reference evidence="9 10" key="1">
    <citation type="journal article" date="2023" name="Genome Announc.">
        <title>Pan-Genome Analyses of the Genus Cohnella and Proposal of the Novel Species Cohnella silvisoli sp. nov., Isolated from Forest Soil.</title>
        <authorList>
            <person name="Wang C."/>
            <person name="Mao L."/>
            <person name="Bao G."/>
            <person name="Zhu H."/>
        </authorList>
    </citation>
    <scope>NUCLEOTIDE SEQUENCE [LARGE SCALE GENOMIC DNA]</scope>
    <source>
        <strain evidence="9 10">NL03-T5-1</strain>
    </source>
</reference>
<comment type="similarity">
    <text evidence="7">Belongs to the binding-protein-dependent transport system permease family.</text>
</comment>
<feature type="transmembrane region" description="Helical" evidence="7">
    <location>
        <begin position="131"/>
        <end position="151"/>
    </location>
</feature>
<evidence type="ECO:0000313" key="9">
    <source>
        <dbReference type="EMBL" id="MEQ4485778.1"/>
    </source>
</evidence>
<protein>
    <submittedName>
        <fullName evidence="9">Carbohydrate ABC transporter permease</fullName>
    </submittedName>
</protein>
<dbReference type="Gene3D" id="1.10.3720.10">
    <property type="entry name" value="MetI-like"/>
    <property type="match status" value="1"/>
</dbReference>
<evidence type="ECO:0000256" key="3">
    <source>
        <dbReference type="ARBA" id="ARBA00022475"/>
    </source>
</evidence>
<evidence type="ECO:0000256" key="2">
    <source>
        <dbReference type="ARBA" id="ARBA00022448"/>
    </source>
</evidence>
<proteinExistence type="inferred from homology"/>
<dbReference type="EMBL" id="JASKHM010000017">
    <property type="protein sequence ID" value="MEQ4485778.1"/>
    <property type="molecule type" value="Genomic_DNA"/>
</dbReference>
<feature type="domain" description="ABC transmembrane type-1" evidence="8">
    <location>
        <begin position="66"/>
        <end position="256"/>
    </location>
</feature>
<dbReference type="Proteomes" id="UP001493487">
    <property type="component" value="Unassembled WGS sequence"/>
</dbReference>
<dbReference type="PANTHER" id="PTHR43744">
    <property type="entry name" value="ABC TRANSPORTER PERMEASE PROTEIN MG189-RELATED-RELATED"/>
    <property type="match status" value="1"/>
</dbReference>
<organism evidence="9 10">
    <name type="scientific">Cohnella silvisoli</name>
    <dbReference type="NCBI Taxonomy" id="2873699"/>
    <lineage>
        <taxon>Bacteria</taxon>
        <taxon>Bacillati</taxon>
        <taxon>Bacillota</taxon>
        <taxon>Bacilli</taxon>
        <taxon>Bacillales</taxon>
        <taxon>Paenibacillaceae</taxon>
        <taxon>Cohnella</taxon>
    </lineage>
</organism>
<keyword evidence="10" id="KW-1185">Reference proteome</keyword>
<dbReference type="RefSeq" id="WP_232188692.1">
    <property type="nucleotide sequence ID" value="NZ_JAIOAP010000016.1"/>
</dbReference>
<name>A0ABV1L0I3_9BACL</name>
<feature type="transmembrane region" description="Helical" evidence="7">
    <location>
        <begin position="101"/>
        <end position="125"/>
    </location>
</feature>
<dbReference type="SUPFAM" id="SSF161098">
    <property type="entry name" value="MetI-like"/>
    <property type="match status" value="1"/>
</dbReference>
<feature type="transmembrane region" description="Helical" evidence="7">
    <location>
        <begin position="65"/>
        <end position="89"/>
    </location>
</feature>
<evidence type="ECO:0000256" key="7">
    <source>
        <dbReference type="RuleBase" id="RU363032"/>
    </source>
</evidence>
<sequence length="271" mass="30785">MKFSYKMILYAILTAWAIAAMMPIYWMVVTAFTPQSLLMEIQLFPKSIVFNNFETLFAKAPIDRWLFNSLLVSALITLGAVVSDSMAGYSYAMIKPKGHMVIFFLVLACLMIPDQIRIVPLFIMIKNLGWYNTYAALIVPFMSSVFGMFLMRQYMSSLPRELMDAARVEGCNEFVFYTRIVVPLCKPVFAVVAIFFFVGTWNSFLYPLILTSSKEMRTLPVGLSTLMENYSLVDYGLMMAGSSISAIPVILFFFMFQKYFTKGVTLGAVKE</sequence>
<keyword evidence="3" id="KW-1003">Cell membrane</keyword>
<evidence type="ECO:0000256" key="6">
    <source>
        <dbReference type="ARBA" id="ARBA00023136"/>
    </source>
</evidence>
<comment type="subcellular location">
    <subcellularLocation>
        <location evidence="1 7">Cell membrane</location>
        <topology evidence="1 7">Multi-pass membrane protein</topology>
    </subcellularLocation>
</comment>
<keyword evidence="5 7" id="KW-1133">Transmembrane helix</keyword>
<evidence type="ECO:0000259" key="8">
    <source>
        <dbReference type="PROSITE" id="PS50928"/>
    </source>
</evidence>
<keyword evidence="2 7" id="KW-0813">Transport</keyword>